<dbReference type="AlphaFoldDB" id="A0A6C0LVN4"/>
<dbReference type="PANTHER" id="PTHR34203:SF15">
    <property type="entry name" value="SLL1173 PROTEIN"/>
    <property type="match status" value="1"/>
</dbReference>
<dbReference type="InterPro" id="IPR029044">
    <property type="entry name" value="Nucleotide-diphossugar_trans"/>
</dbReference>
<organism evidence="2">
    <name type="scientific">viral metagenome</name>
    <dbReference type="NCBI Taxonomy" id="1070528"/>
    <lineage>
        <taxon>unclassified sequences</taxon>
        <taxon>metagenomes</taxon>
        <taxon>organismal metagenomes</taxon>
    </lineage>
</organism>
<sequence>MDIPIVIICYNNYRYVQNTLSQILNINKEYYKNIIIINNNSTCLNTIKYLNNVDVRVINNKENLGPWITNTNNKHIYDILPEKFILTDPDLKFNKNIPTNFIEILANLSDKYETSKIGFALDISDHENFFATKYTHDELSIYEWEKSFYELKIADDKYELYDADIDTTFCLINKKYIYINKYNILEDYNIKIRVGGNFTAKHIPWYIDNELYNVYDNYINNINTTSISSISKIIKSYIENKYFLIYKNSELFLIENNFNNPNLSFWKDMYGEWENDTFKVFDKYLSKDKVFIDIGGWIATTSMYGSRKSKHVYTIEADNLAFNDMATNLKTNCENNYTLINKAIYNIDNKKINFGKNFNYATSRINDSMSQTYPKGVNYDEYYVVETITLDTIIKNYDIDVANISLIKVDIEGGEENILDELFDIRIKHEVPLYISFHYCWWNDKNLDRFPFLSEQNKKDIIANPFVSILF</sequence>
<dbReference type="SUPFAM" id="SSF53448">
    <property type="entry name" value="Nucleotide-diphospho-sugar transferases"/>
    <property type="match status" value="1"/>
</dbReference>
<evidence type="ECO:0000259" key="1">
    <source>
        <dbReference type="Pfam" id="PF05050"/>
    </source>
</evidence>
<dbReference type="InterPro" id="IPR052514">
    <property type="entry name" value="SAM-dependent_MTase"/>
</dbReference>
<dbReference type="InterPro" id="IPR029063">
    <property type="entry name" value="SAM-dependent_MTases_sf"/>
</dbReference>
<feature type="domain" description="Methyltransferase FkbM" evidence="1">
    <location>
        <begin position="307"/>
        <end position="425"/>
    </location>
</feature>
<dbReference type="PANTHER" id="PTHR34203">
    <property type="entry name" value="METHYLTRANSFERASE, FKBM FAMILY PROTEIN"/>
    <property type="match status" value="1"/>
</dbReference>
<accession>A0A6C0LVN4</accession>
<dbReference type="EMBL" id="MN740580">
    <property type="protein sequence ID" value="QHU34809.1"/>
    <property type="molecule type" value="Genomic_DNA"/>
</dbReference>
<dbReference type="InterPro" id="IPR006342">
    <property type="entry name" value="FkbM_mtfrase"/>
</dbReference>
<dbReference type="Pfam" id="PF05050">
    <property type="entry name" value="Methyltransf_21"/>
    <property type="match status" value="1"/>
</dbReference>
<name>A0A6C0LVN4_9ZZZZ</name>
<reference evidence="2" key="1">
    <citation type="journal article" date="2020" name="Nature">
        <title>Giant virus diversity and host interactions through global metagenomics.</title>
        <authorList>
            <person name="Schulz F."/>
            <person name="Roux S."/>
            <person name="Paez-Espino D."/>
            <person name="Jungbluth S."/>
            <person name="Walsh D.A."/>
            <person name="Denef V.J."/>
            <person name="McMahon K.D."/>
            <person name="Konstantinidis K.T."/>
            <person name="Eloe-Fadrosh E.A."/>
            <person name="Kyrpides N.C."/>
            <person name="Woyke T."/>
        </authorList>
    </citation>
    <scope>NUCLEOTIDE SEQUENCE</scope>
    <source>
        <strain evidence="2">GVMAG-S-1017244-22</strain>
    </source>
</reference>
<dbReference type="Gene3D" id="3.40.50.150">
    <property type="entry name" value="Vaccinia Virus protein VP39"/>
    <property type="match status" value="1"/>
</dbReference>
<evidence type="ECO:0000313" key="2">
    <source>
        <dbReference type="EMBL" id="QHU34809.1"/>
    </source>
</evidence>
<dbReference type="NCBIfam" id="TIGR01444">
    <property type="entry name" value="fkbM_fam"/>
    <property type="match status" value="1"/>
</dbReference>
<protein>
    <recommendedName>
        <fullName evidence="1">Methyltransferase FkbM domain-containing protein</fullName>
    </recommendedName>
</protein>
<dbReference type="SUPFAM" id="SSF53335">
    <property type="entry name" value="S-adenosyl-L-methionine-dependent methyltransferases"/>
    <property type="match status" value="1"/>
</dbReference>
<proteinExistence type="predicted"/>